<dbReference type="Proteomes" id="UP001341444">
    <property type="component" value="Unassembled WGS sequence"/>
</dbReference>
<dbReference type="Gene3D" id="3.30.70.100">
    <property type="match status" value="1"/>
</dbReference>
<reference evidence="2 3" key="1">
    <citation type="submission" date="2023-03" db="EMBL/GenBank/DDBJ databases">
        <title>Bacillus Genome Sequencing.</title>
        <authorList>
            <person name="Dunlap C."/>
        </authorList>
    </citation>
    <scope>NUCLEOTIDE SEQUENCE [LARGE SCALE GENOMIC DNA]</scope>
    <source>
        <strain evidence="2 3">B-23453</strain>
    </source>
</reference>
<accession>A0ABU6MNA8</accession>
<dbReference type="PANTHER" id="PTHR33336:SF3">
    <property type="entry name" value="ABM DOMAIN-CONTAINING PROTEIN"/>
    <property type="match status" value="1"/>
</dbReference>
<dbReference type="InterPro" id="IPR011008">
    <property type="entry name" value="Dimeric_a/b-barrel"/>
</dbReference>
<dbReference type="InterPro" id="IPR050744">
    <property type="entry name" value="AI-2_Isomerase_LsrG"/>
</dbReference>
<keyword evidence="3" id="KW-1185">Reference proteome</keyword>
<gene>
    <name evidence="2" type="ORF">P4T90_22445</name>
</gene>
<dbReference type="EMBL" id="JARMAB010000040">
    <property type="protein sequence ID" value="MED1205799.1"/>
    <property type="molecule type" value="Genomic_DNA"/>
</dbReference>
<dbReference type="GO" id="GO:0004497">
    <property type="term" value="F:monooxygenase activity"/>
    <property type="evidence" value="ECO:0007669"/>
    <property type="project" value="UniProtKB-KW"/>
</dbReference>
<dbReference type="InterPro" id="IPR007138">
    <property type="entry name" value="ABM_dom"/>
</dbReference>
<evidence type="ECO:0000259" key="1">
    <source>
        <dbReference type="PROSITE" id="PS51725"/>
    </source>
</evidence>
<comment type="caution">
    <text evidence="2">The sequence shown here is derived from an EMBL/GenBank/DDBJ whole genome shotgun (WGS) entry which is preliminary data.</text>
</comment>
<feature type="domain" description="ABM" evidence="1">
    <location>
        <begin position="3"/>
        <end position="95"/>
    </location>
</feature>
<dbReference type="PANTHER" id="PTHR33336">
    <property type="entry name" value="QUINOL MONOOXYGENASE YGIN-RELATED"/>
    <property type="match status" value="1"/>
</dbReference>
<dbReference type="Pfam" id="PF03992">
    <property type="entry name" value="ABM"/>
    <property type="match status" value="1"/>
</dbReference>
<name>A0ABU6MNA8_9BACI</name>
<proteinExistence type="predicted"/>
<keyword evidence="2" id="KW-0560">Oxidoreductase</keyword>
<dbReference type="RefSeq" id="WP_066264111.1">
    <property type="nucleotide sequence ID" value="NZ_JARMAB010000040.1"/>
</dbReference>
<evidence type="ECO:0000313" key="2">
    <source>
        <dbReference type="EMBL" id="MED1205799.1"/>
    </source>
</evidence>
<protein>
    <submittedName>
        <fullName evidence="2">Quinol monooxygenase</fullName>
    </submittedName>
</protein>
<organism evidence="2 3">
    <name type="scientific">Heyndrickxia acidicola</name>
    <dbReference type="NCBI Taxonomy" id="209389"/>
    <lineage>
        <taxon>Bacteria</taxon>
        <taxon>Bacillati</taxon>
        <taxon>Bacillota</taxon>
        <taxon>Bacilli</taxon>
        <taxon>Bacillales</taxon>
        <taxon>Bacillaceae</taxon>
        <taxon>Heyndrickxia</taxon>
    </lineage>
</organism>
<sequence length="96" mass="11319">MAVIITAILKAKPGKEPLLREELKKVLPASREEEGCVKYTLHESLDDKGTFMFYEIWKDETALQHHMEAPHYKEYRKNVADLLETREVYRLEEVVE</sequence>
<evidence type="ECO:0000313" key="3">
    <source>
        <dbReference type="Proteomes" id="UP001341444"/>
    </source>
</evidence>
<keyword evidence="2" id="KW-0503">Monooxygenase</keyword>
<dbReference type="SUPFAM" id="SSF54909">
    <property type="entry name" value="Dimeric alpha+beta barrel"/>
    <property type="match status" value="1"/>
</dbReference>
<dbReference type="PROSITE" id="PS51725">
    <property type="entry name" value="ABM"/>
    <property type="match status" value="1"/>
</dbReference>